<dbReference type="EMBL" id="JBHRZS010000007">
    <property type="protein sequence ID" value="MFC3880325.1"/>
    <property type="molecule type" value="Genomic_DNA"/>
</dbReference>
<evidence type="ECO:0000313" key="3">
    <source>
        <dbReference type="Proteomes" id="UP001595805"/>
    </source>
</evidence>
<sequence length="186" mass="20379">MSSKNHIQSKIRALKLSPNPLPEIPKFEFEGNLVEQFFTAISGNKGEIISQDQLIQEIEEGVYPKVYSNLPEFSSVSNQPLPEDSHELQSLDLAILKGQFGVAENGAIWFEDEDLQLRAMPFITQHLAVVLSSGNMVATMHEAYERIGNGPSGFGLFIAGPSKTADIEQSLVIGAHGARSLMVILK</sequence>
<organism evidence="2 3">
    <name type="scientific">Algoriphagus namhaensis</name>
    <dbReference type="NCBI Taxonomy" id="915353"/>
    <lineage>
        <taxon>Bacteria</taxon>
        <taxon>Pseudomonadati</taxon>
        <taxon>Bacteroidota</taxon>
        <taxon>Cytophagia</taxon>
        <taxon>Cytophagales</taxon>
        <taxon>Cyclobacteriaceae</taxon>
        <taxon>Algoriphagus</taxon>
    </lineage>
</organism>
<dbReference type="InterPro" id="IPR003741">
    <property type="entry name" value="LUD_dom"/>
</dbReference>
<dbReference type="RefSeq" id="WP_377905627.1">
    <property type="nucleotide sequence ID" value="NZ_JBHRZS010000007.1"/>
</dbReference>
<evidence type="ECO:0000313" key="2">
    <source>
        <dbReference type="EMBL" id="MFC3880325.1"/>
    </source>
</evidence>
<dbReference type="Pfam" id="PF02589">
    <property type="entry name" value="LUD_dom"/>
    <property type="match status" value="1"/>
</dbReference>
<dbReference type="PANTHER" id="PTHR43682">
    <property type="entry name" value="LACTATE UTILIZATION PROTEIN C"/>
    <property type="match status" value="1"/>
</dbReference>
<dbReference type="PANTHER" id="PTHR43682:SF1">
    <property type="entry name" value="LACTATE UTILIZATION PROTEIN C"/>
    <property type="match status" value="1"/>
</dbReference>
<protein>
    <submittedName>
        <fullName evidence="2">Lactate utilization protein C</fullName>
    </submittedName>
</protein>
<dbReference type="Gene3D" id="3.40.50.10420">
    <property type="entry name" value="NagB/RpiA/CoA transferase-like"/>
    <property type="match status" value="1"/>
</dbReference>
<name>A0ABV8ARM9_9BACT</name>
<dbReference type="InterPro" id="IPR024185">
    <property type="entry name" value="FTHF_cligase-like_sf"/>
</dbReference>
<dbReference type="Proteomes" id="UP001595805">
    <property type="component" value="Unassembled WGS sequence"/>
</dbReference>
<proteinExistence type="predicted"/>
<dbReference type="SUPFAM" id="SSF100950">
    <property type="entry name" value="NagB/RpiA/CoA transferase-like"/>
    <property type="match status" value="1"/>
</dbReference>
<feature type="domain" description="LUD" evidence="1">
    <location>
        <begin position="86"/>
        <end position="185"/>
    </location>
</feature>
<dbReference type="InterPro" id="IPR037171">
    <property type="entry name" value="NagB/RpiA_transferase-like"/>
</dbReference>
<reference evidence="3" key="1">
    <citation type="journal article" date="2019" name="Int. J. Syst. Evol. Microbiol.">
        <title>The Global Catalogue of Microorganisms (GCM) 10K type strain sequencing project: providing services to taxonomists for standard genome sequencing and annotation.</title>
        <authorList>
            <consortium name="The Broad Institute Genomics Platform"/>
            <consortium name="The Broad Institute Genome Sequencing Center for Infectious Disease"/>
            <person name="Wu L."/>
            <person name="Ma J."/>
        </authorList>
    </citation>
    <scope>NUCLEOTIDE SEQUENCE [LARGE SCALE GENOMIC DNA]</scope>
    <source>
        <strain evidence="3">CCUG 60523</strain>
    </source>
</reference>
<gene>
    <name evidence="2" type="ORF">ACFOSV_09075</name>
</gene>
<accession>A0ABV8ARM9</accession>
<comment type="caution">
    <text evidence="2">The sequence shown here is derived from an EMBL/GenBank/DDBJ whole genome shotgun (WGS) entry which is preliminary data.</text>
</comment>
<keyword evidence="3" id="KW-1185">Reference proteome</keyword>
<evidence type="ECO:0000259" key="1">
    <source>
        <dbReference type="Pfam" id="PF02589"/>
    </source>
</evidence>